<dbReference type="EMBL" id="AP026560">
    <property type="protein sequence ID" value="BDP40814.1"/>
    <property type="molecule type" value="Genomic_DNA"/>
</dbReference>
<dbReference type="RefSeq" id="WP_264776623.1">
    <property type="nucleotide sequence ID" value="NZ_AP026560.1"/>
</dbReference>
<dbReference type="Proteomes" id="UP001064971">
    <property type="component" value="Chromosome"/>
</dbReference>
<dbReference type="InterPro" id="IPR043519">
    <property type="entry name" value="NT_sf"/>
</dbReference>
<dbReference type="Gene3D" id="3.30.460.10">
    <property type="entry name" value="Beta Polymerase, domain 2"/>
    <property type="match status" value="1"/>
</dbReference>
<reference evidence="1" key="1">
    <citation type="submission" date="2022-07" db="EMBL/GenBank/DDBJ databases">
        <title>Complete Genome Sequence of the Radioresistant Bacterium Deinococcus aetherius ST0316, Isolated from the Air Dust collected in Lower Stratosphere above Japan.</title>
        <authorList>
            <person name="Satoh K."/>
            <person name="Hagiwara K."/>
            <person name="Katsumata K."/>
            <person name="Kubo A."/>
            <person name="Yokobori S."/>
            <person name="Yamagishi A."/>
            <person name="Oono Y."/>
            <person name="Narumi I."/>
        </authorList>
    </citation>
    <scope>NUCLEOTIDE SEQUENCE</scope>
    <source>
        <strain evidence="1">ST0316</strain>
    </source>
</reference>
<sequence length="245" mass="26804">MLVFTPEERAELRETLIRAARADLDVTGLALTGSAALGREDRWSDIDLALGLALNADEGEVVARWTGRLYREHGAVWQGRVRYRVFLLADTLQVDLSFWPPGEFGATGPAFRLLFGTAVERPPGPALAASDLIGWAWLYARHVRSCLKRGRVWQAELMVSGMRAQVLSLACLQHGLPAHQGRGLDDLPPEVTGPFAATLVRSLEKAELERAFEATTALFLRELAQEDAALAGRLAEPLGLLIGQE</sequence>
<evidence type="ECO:0008006" key="3">
    <source>
        <dbReference type="Google" id="ProtNLM"/>
    </source>
</evidence>
<evidence type="ECO:0000313" key="2">
    <source>
        <dbReference type="Proteomes" id="UP001064971"/>
    </source>
</evidence>
<proteinExistence type="predicted"/>
<organism evidence="1 2">
    <name type="scientific">Deinococcus aetherius</name>
    <dbReference type="NCBI Taxonomy" id="200252"/>
    <lineage>
        <taxon>Bacteria</taxon>
        <taxon>Thermotogati</taxon>
        <taxon>Deinococcota</taxon>
        <taxon>Deinococci</taxon>
        <taxon>Deinococcales</taxon>
        <taxon>Deinococcaceae</taxon>
        <taxon>Deinococcus</taxon>
    </lineage>
</organism>
<accession>A0ABN6RG22</accession>
<dbReference type="SUPFAM" id="SSF81301">
    <property type="entry name" value="Nucleotidyltransferase"/>
    <property type="match status" value="1"/>
</dbReference>
<gene>
    <name evidence="1" type="ORF">DAETH_07830</name>
</gene>
<protein>
    <recommendedName>
        <fullName evidence="3">Nucleotidyltransferase domain-containing protein</fullName>
    </recommendedName>
</protein>
<evidence type="ECO:0000313" key="1">
    <source>
        <dbReference type="EMBL" id="BDP40814.1"/>
    </source>
</evidence>
<keyword evidence="2" id="KW-1185">Reference proteome</keyword>
<name>A0ABN6RG22_9DEIO</name>